<keyword evidence="4" id="KW-0503">Monooxygenase</keyword>
<dbReference type="Gene3D" id="3.30.40.10">
    <property type="entry name" value="Zinc/RING finger domain, C3HC4 (zinc finger)"/>
    <property type="match status" value="1"/>
</dbReference>
<sequence length="566" mass="63750">MQRRGMMSAFDAHHATKIYYPALDVLDMFGLRSRDVHLLAPDRAANRYEPLPLVQHRAVEANANRDSNDECAFVSITNASWKEDRPELISPPMGSSRAMQLLFQLRQASRYPGKTALKVLTSCIRNTVLVHIAYKIEVRGTGRAVSVISQGLHTIKLSELEAMQDRDQWPQDLRGLIRRSTDHAVRHVKAQLNRREGHEVRDVNIAWKPRRHPPYQANIRQSPRFKILSPEDLSADERSCVICSDNYGSDNKAAVELPCGKHHMCMACLIQWSQSKGAQDANCHFCRSRIYEGMDLESLQFGISATDSKAYNVADEGNQGYNRWETFRRANADLDRRTVNQQGPYTFVTVNPKFTKLVLMAWELLVLSDHEDHTGTPEHLQPARYPESRYLREILADVLSRYEGARLPLATLFGDVLTRIGRALWAGFLKGEMSRYWSPAEIARRSIPGSVVRPGFKEFVERTLSRALMFTMVRICGADCTATRIWHHHGERLYYKIDLDNAGTAADFPRRLAEPGRPGPDDPAGVSESNDGINTDLSPLDRSNEEGDADGNMEGGGGEEALGRPA</sequence>
<keyword evidence="1" id="KW-0863">Zinc-finger</keyword>
<dbReference type="OrthoDB" id="3824970at2759"/>
<dbReference type="EMBL" id="RIBY02000668">
    <property type="protein sequence ID" value="KAH9838874.1"/>
    <property type="molecule type" value="Genomic_DNA"/>
</dbReference>
<keyword evidence="1" id="KW-0479">Metal-binding</keyword>
<dbReference type="GO" id="GO:0008270">
    <property type="term" value="F:zinc ion binding"/>
    <property type="evidence" value="ECO:0007669"/>
    <property type="project" value="UniProtKB-KW"/>
</dbReference>
<comment type="caution">
    <text evidence="4">The sequence shown here is derived from an EMBL/GenBank/DDBJ whole genome shotgun (WGS) entry which is preliminary data.</text>
</comment>
<dbReference type="InterPro" id="IPR013083">
    <property type="entry name" value="Znf_RING/FYVE/PHD"/>
</dbReference>
<evidence type="ECO:0000256" key="2">
    <source>
        <dbReference type="SAM" id="MobiDB-lite"/>
    </source>
</evidence>
<dbReference type="GO" id="GO:0004497">
    <property type="term" value="F:monooxygenase activity"/>
    <property type="evidence" value="ECO:0007669"/>
    <property type="project" value="UniProtKB-KW"/>
</dbReference>
<reference evidence="4 5" key="1">
    <citation type="journal article" date="2018" name="IMA Fungus">
        <title>IMA Genome-F 10: Nine draft genome sequences of Claviceps purpurea s.lat., including C. arundinis, C. humidiphila, and C. cf. spartinae, pseudomolecules for the pitch canker pathogen Fusarium circinatum, draft genome of Davidsoniella eucalypti, Grosmannia galeiformis, Quambalaria eucalypti, and Teratosphaeria destructans.</title>
        <authorList>
            <person name="Wingfield B.D."/>
            <person name="Liu M."/>
            <person name="Nguyen H.D."/>
            <person name="Lane F.A."/>
            <person name="Morgan S.W."/>
            <person name="De Vos L."/>
            <person name="Wilken P.M."/>
            <person name="Duong T.A."/>
            <person name="Aylward J."/>
            <person name="Coetzee M.P."/>
            <person name="Dadej K."/>
            <person name="De Beer Z.W."/>
            <person name="Findlay W."/>
            <person name="Havenga M."/>
            <person name="Kolarik M."/>
            <person name="Menzies J.G."/>
            <person name="Naidoo K."/>
            <person name="Pochopski O."/>
            <person name="Shoukouhi P."/>
            <person name="Santana Q.C."/>
            <person name="Seifert K.A."/>
            <person name="Soal N."/>
            <person name="Steenkamp E.T."/>
            <person name="Tatham C.T."/>
            <person name="van der Nest M.A."/>
            <person name="Wingfield M.J."/>
        </authorList>
    </citation>
    <scope>NUCLEOTIDE SEQUENCE [LARGE SCALE GENOMIC DNA]</scope>
    <source>
        <strain evidence="4">CMW44962</strain>
    </source>
</reference>
<keyword evidence="1" id="KW-0862">Zinc</keyword>
<dbReference type="InterPro" id="IPR001841">
    <property type="entry name" value="Znf_RING"/>
</dbReference>
<reference evidence="4 5" key="2">
    <citation type="journal article" date="2021" name="Curr. Genet.">
        <title>Genetic response to nitrogen starvation in the aggressive Eucalyptus foliar pathogen Teratosphaeria destructans.</title>
        <authorList>
            <person name="Havenga M."/>
            <person name="Wingfield B.D."/>
            <person name="Wingfield M.J."/>
            <person name="Dreyer L.L."/>
            <person name="Roets F."/>
            <person name="Aylward J."/>
        </authorList>
    </citation>
    <scope>NUCLEOTIDE SEQUENCE [LARGE SCALE GENOMIC DNA]</scope>
    <source>
        <strain evidence="4">CMW44962</strain>
    </source>
</reference>
<dbReference type="PROSITE" id="PS50089">
    <property type="entry name" value="ZF_RING_2"/>
    <property type="match status" value="1"/>
</dbReference>
<evidence type="ECO:0000313" key="4">
    <source>
        <dbReference type="EMBL" id="KAH9838874.1"/>
    </source>
</evidence>
<organism evidence="4 5">
    <name type="scientific">Teratosphaeria destructans</name>
    <dbReference type="NCBI Taxonomy" id="418781"/>
    <lineage>
        <taxon>Eukaryota</taxon>
        <taxon>Fungi</taxon>
        <taxon>Dikarya</taxon>
        <taxon>Ascomycota</taxon>
        <taxon>Pezizomycotina</taxon>
        <taxon>Dothideomycetes</taxon>
        <taxon>Dothideomycetidae</taxon>
        <taxon>Mycosphaerellales</taxon>
        <taxon>Teratosphaeriaceae</taxon>
        <taxon>Teratosphaeria</taxon>
    </lineage>
</organism>
<evidence type="ECO:0000313" key="5">
    <source>
        <dbReference type="Proteomes" id="UP001138500"/>
    </source>
</evidence>
<gene>
    <name evidence="4" type="ORF">Tdes44962_MAKER01725</name>
</gene>
<evidence type="ECO:0000256" key="1">
    <source>
        <dbReference type="PROSITE-ProRule" id="PRU00175"/>
    </source>
</evidence>
<proteinExistence type="predicted"/>
<feature type="compositionally biased region" description="Polar residues" evidence="2">
    <location>
        <begin position="527"/>
        <end position="537"/>
    </location>
</feature>
<accession>A0A9W7W4V0</accession>
<dbReference type="Pfam" id="PF13639">
    <property type="entry name" value="zf-RING_2"/>
    <property type="match status" value="1"/>
</dbReference>
<keyword evidence="5" id="KW-1185">Reference proteome</keyword>
<feature type="region of interest" description="Disordered" evidence="2">
    <location>
        <begin position="509"/>
        <end position="566"/>
    </location>
</feature>
<keyword evidence="4" id="KW-0560">Oxidoreductase</keyword>
<evidence type="ECO:0000259" key="3">
    <source>
        <dbReference type="PROSITE" id="PS50089"/>
    </source>
</evidence>
<protein>
    <submittedName>
        <fullName evidence="4">Baeyer-Villiger monooxygenase</fullName>
    </submittedName>
</protein>
<dbReference type="AlphaFoldDB" id="A0A9W7W4V0"/>
<feature type="domain" description="RING-type" evidence="3">
    <location>
        <begin position="240"/>
        <end position="287"/>
    </location>
</feature>
<dbReference type="SUPFAM" id="SSF57850">
    <property type="entry name" value="RING/U-box"/>
    <property type="match status" value="1"/>
</dbReference>
<name>A0A9W7W4V0_9PEZI</name>
<dbReference type="Proteomes" id="UP001138500">
    <property type="component" value="Unassembled WGS sequence"/>
</dbReference>